<gene>
    <name evidence="1" type="ORF">J2Z65_002491</name>
</gene>
<protein>
    <submittedName>
        <fullName evidence="1">Uncharacterized protein</fullName>
    </submittedName>
</protein>
<evidence type="ECO:0000313" key="1">
    <source>
        <dbReference type="EMBL" id="MBP1963275.1"/>
    </source>
</evidence>
<proteinExistence type="predicted"/>
<keyword evidence="2" id="KW-1185">Reference proteome</keyword>
<reference evidence="1 2" key="1">
    <citation type="submission" date="2021-03" db="EMBL/GenBank/DDBJ databases">
        <title>Genomic Encyclopedia of Type Strains, Phase IV (KMG-IV): sequencing the most valuable type-strain genomes for metagenomic binning, comparative biology and taxonomic classification.</title>
        <authorList>
            <person name="Goeker M."/>
        </authorList>
    </citation>
    <scope>NUCLEOTIDE SEQUENCE [LARGE SCALE GENOMIC DNA]</scope>
    <source>
        <strain evidence="1 2">DSM 24950</strain>
    </source>
</reference>
<name>A0ABS4HXQ9_9BACL</name>
<dbReference type="EMBL" id="JAGGKV010000005">
    <property type="protein sequence ID" value="MBP1963275.1"/>
    <property type="molecule type" value="Genomic_DNA"/>
</dbReference>
<sequence length="56" mass="6348">MANKSELVLDIAGVLATNFSPFFWQELSDLSKVPYEMLVNFIQESSSKLPKIRISD</sequence>
<organism evidence="1 2">
    <name type="scientific">Paenibacillus aceris</name>
    <dbReference type="NCBI Taxonomy" id="869555"/>
    <lineage>
        <taxon>Bacteria</taxon>
        <taxon>Bacillati</taxon>
        <taxon>Bacillota</taxon>
        <taxon>Bacilli</taxon>
        <taxon>Bacillales</taxon>
        <taxon>Paenibacillaceae</taxon>
        <taxon>Paenibacillus</taxon>
    </lineage>
</organism>
<dbReference type="Proteomes" id="UP001519344">
    <property type="component" value="Unassembled WGS sequence"/>
</dbReference>
<evidence type="ECO:0000313" key="2">
    <source>
        <dbReference type="Proteomes" id="UP001519344"/>
    </source>
</evidence>
<accession>A0ABS4HXQ9</accession>
<comment type="caution">
    <text evidence="1">The sequence shown here is derived from an EMBL/GenBank/DDBJ whole genome shotgun (WGS) entry which is preliminary data.</text>
</comment>